<name>A0AAD6HX68_9EURO</name>
<accession>A0AAD6HX68</accession>
<feature type="non-terminal residue" evidence="1">
    <location>
        <position position="1"/>
    </location>
</feature>
<reference evidence="1" key="1">
    <citation type="journal article" date="2023" name="IMA Fungus">
        <title>Comparative genomic study of the Penicillium genus elucidates a diverse pangenome and 15 lateral gene transfer events.</title>
        <authorList>
            <person name="Petersen C."/>
            <person name="Sorensen T."/>
            <person name="Nielsen M.R."/>
            <person name="Sondergaard T.E."/>
            <person name="Sorensen J.L."/>
            <person name="Fitzpatrick D.A."/>
            <person name="Frisvad J.C."/>
            <person name="Nielsen K.L."/>
        </authorList>
    </citation>
    <scope>NUCLEOTIDE SEQUENCE</scope>
    <source>
        <strain evidence="1">IBT 17514</strain>
    </source>
</reference>
<proteinExistence type="predicted"/>
<dbReference type="Proteomes" id="UP001215712">
    <property type="component" value="Unassembled WGS sequence"/>
</dbReference>
<organism evidence="1 2">
    <name type="scientific">Penicillium malachiteum</name>
    <dbReference type="NCBI Taxonomy" id="1324776"/>
    <lineage>
        <taxon>Eukaryota</taxon>
        <taxon>Fungi</taxon>
        <taxon>Dikarya</taxon>
        <taxon>Ascomycota</taxon>
        <taxon>Pezizomycotina</taxon>
        <taxon>Eurotiomycetes</taxon>
        <taxon>Eurotiomycetidae</taxon>
        <taxon>Eurotiales</taxon>
        <taxon>Aspergillaceae</taxon>
        <taxon>Penicillium</taxon>
    </lineage>
</organism>
<comment type="caution">
    <text evidence="1">The sequence shown here is derived from an EMBL/GenBank/DDBJ whole genome shotgun (WGS) entry which is preliminary data.</text>
</comment>
<evidence type="ECO:0000313" key="1">
    <source>
        <dbReference type="EMBL" id="KAJ5740970.1"/>
    </source>
</evidence>
<dbReference type="EMBL" id="JAQJAN010000001">
    <property type="protein sequence ID" value="KAJ5740970.1"/>
    <property type="molecule type" value="Genomic_DNA"/>
</dbReference>
<protein>
    <submittedName>
        <fullName evidence="1">Uncharacterized protein</fullName>
    </submittedName>
</protein>
<reference evidence="1" key="2">
    <citation type="submission" date="2023-01" db="EMBL/GenBank/DDBJ databases">
        <authorList>
            <person name="Petersen C."/>
        </authorList>
    </citation>
    <scope>NUCLEOTIDE SEQUENCE</scope>
    <source>
        <strain evidence="1">IBT 17514</strain>
    </source>
</reference>
<keyword evidence="2" id="KW-1185">Reference proteome</keyword>
<gene>
    <name evidence="1" type="ORF">N7493_000842</name>
</gene>
<dbReference type="AlphaFoldDB" id="A0AAD6HX68"/>
<sequence length="100" mass="11677">MANYDTYVDGLVQSPITCVGDPLAYLHQRLCALDYARDHGSQPERVRTPRRFPRAQAIWDILEMRTYRRTTQSICQHMLLSDGSKTHLSLVWKKDKSLRE</sequence>
<evidence type="ECO:0000313" key="2">
    <source>
        <dbReference type="Proteomes" id="UP001215712"/>
    </source>
</evidence>